<evidence type="ECO:0000256" key="1">
    <source>
        <dbReference type="ARBA" id="ARBA00001938"/>
    </source>
</evidence>
<dbReference type="Pfam" id="PF00198">
    <property type="entry name" value="2-oxoacid_dh"/>
    <property type="match status" value="1"/>
</dbReference>
<keyword evidence="12" id="KW-1185">Reference proteome</keyword>
<dbReference type="InterPro" id="IPR033248">
    <property type="entry name" value="Transketolase_C"/>
</dbReference>
<evidence type="ECO:0000256" key="7">
    <source>
        <dbReference type="ARBA" id="ARBA00023317"/>
    </source>
</evidence>
<feature type="region of interest" description="Disordered" evidence="9">
    <location>
        <begin position="459"/>
        <end position="491"/>
    </location>
</feature>
<dbReference type="Gene3D" id="3.40.50.970">
    <property type="match status" value="1"/>
</dbReference>
<dbReference type="InterPro" id="IPR027110">
    <property type="entry name" value="PDHB_mito-type"/>
</dbReference>
<evidence type="ECO:0000256" key="9">
    <source>
        <dbReference type="SAM" id="MobiDB-lite"/>
    </source>
</evidence>
<dbReference type="InterPro" id="IPR005475">
    <property type="entry name" value="Transketolase-like_Pyr-bd"/>
</dbReference>
<dbReference type="GO" id="GO:0016746">
    <property type="term" value="F:acyltransferase activity"/>
    <property type="evidence" value="ECO:0007669"/>
    <property type="project" value="UniProtKB-KW"/>
</dbReference>
<dbReference type="Pfam" id="PF02779">
    <property type="entry name" value="Transket_pyr"/>
    <property type="match status" value="1"/>
</dbReference>
<dbReference type="SUPFAM" id="SSF52777">
    <property type="entry name" value="CoA-dependent acyltransferases"/>
    <property type="match status" value="1"/>
</dbReference>
<dbReference type="Pfam" id="PF02780">
    <property type="entry name" value="Transketolase_C"/>
    <property type="match status" value="1"/>
</dbReference>
<dbReference type="GO" id="GO:0006086">
    <property type="term" value="P:pyruvate decarboxylation to acetyl-CoA"/>
    <property type="evidence" value="ECO:0007669"/>
    <property type="project" value="InterPro"/>
</dbReference>
<evidence type="ECO:0000256" key="2">
    <source>
        <dbReference type="ARBA" id="ARBA00001964"/>
    </source>
</evidence>
<evidence type="ECO:0000256" key="6">
    <source>
        <dbReference type="ARBA" id="ARBA00023052"/>
    </source>
</evidence>
<dbReference type="AlphaFoldDB" id="A0A8J3QY96"/>
<feature type="compositionally biased region" description="Low complexity" evidence="9">
    <location>
        <begin position="466"/>
        <end position="477"/>
    </location>
</feature>
<evidence type="ECO:0000256" key="5">
    <source>
        <dbReference type="ARBA" id="ARBA00023002"/>
    </source>
</evidence>
<dbReference type="RefSeq" id="WP_203923073.1">
    <property type="nucleotide sequence ID" value="NZ_BONZ01000083.1"/>
</dbReference>
<evidence type="ECO:0000259" key="10">
    <source>
        <dbReference type="SMART" id="SM00861"/>
    </source>
</evidence>
<dbReference type="GO" id="GO:0004739">
    <property type="term" value="F:pyruvate dehydrogenase (acetyl-transferring) activity"/>
    <property type="evidence" value="ECO:0007669"/>
    <property type="project" value="InterPro"/>
</dbReference>
<evidence type="ECO:0000256" key="4">
    <source>
        <dbReference type="ARBA" id="ARBA00022823"/>
    </source>
</evidence>
<dbReference type="PROSITE" id="PS00189">
    <property type="entry name" value="LIPOYL"/>
    <property type="match status" value="1"/>
</dbReference>
<organism evidence="11 12">
    <name type="scientific">Rugosimonospora africana</name>
    <dbReference type="NCBI Taxonomy" id="556532"/>
    <lineage>
        <taxon>Bacteria</taxon>
        <taxon>Bacillati</taxon>
        <taxon>Actinomycetota</taxon>
        <taxon>Actinomycetes</taxon>
        <taxon>Micromonosporales</taxon>
        <taxon>Micromonosporaceae</taxon>
        <taxon>Rugosimonospora</taxon>
    </lineage>
</organism>
<sequence>MHRPERIAEVLNRALGTLLTRHEDLFLLGEDIEDPYGGAFRVTRGLSTVHPSRVLNTPISEGGIVGVANGLALAGNRVIVEIMFGDFAALAFDQLLNFSSKSVAMYGQRVPMRLVVRCPVGGRRGYGPTHSQSLQKHFIGVPHLSLFELSAYHDPEAVFARALARDQPAIVFESKSLYGSRHLGPGRIDEALRCELLADGNWAHIAPHERTGPDLVVLAPGGTADLAVGVARTMAAADEATVHVLVPAQIYPLNFDPVLPLLRAAYAIFTAEESTAGGLWGADVAATLHQRLWGDLRGPVVCLHSRDSVIPAAPHLEQTVLLQESDILAALRGRRLESRRATIDESPAVTAAPTMTAAAPTVAVAASAVAVAAPTVTEPGRLVVVPKLNNNDESYVLLGWLVADGAEVAAGDAVAEVETSKAVEELPAPCAGILCHEVATGAECRPGGRLAHVAAFEHDRGSGANPPSTGAGTSGPPGHEGPRVVSLGRGQQQVGTVVSRGRREIPDAFAVYQASLDAFHGVEQAVNALGGPPLELLEVVVKLVGDLRERFPNCFAQLGPGLTELHLADQAHVGVTLDAGQGLFVPVVHAVEHRTLDEIADILADYRLRALHGTFAEHQLTEANIVVSWNFEPGVILVQPVIPPGLACALAVGGAFDEWIDDGTGLPRRVRAVNLALAHDHRIVNGAEAVGFLAALAALLADRQALSGLLKEGSFPDPVEQPIPN</sequence>
<keyword evidence="8" id="KW-0012">Acyltransferase</keyword>
<comment type="caution">
    <text evidence="11">The sequence shown here is derived from an EMBL/GenBank/DDBJ whole genome shotgun (WGS) entry which is preliminary data.</text>
</comment>
<comment type="cofactor">
    <cofactor evidence="2">
        <name>thiamine diphosphate</name>
        <dbReference type="ChEBI" id="CHEBI:58937"/>
    </cofactor>
</comment>
<dbReference type="SMART" id="SM00861">
    <property type="entry name" value="Transket_pyr"/>
    <property type="match status" value="1"/>
</dbReference>
<dbReference type="InterPro" id="IPR009014">
    <property type="entry name" value="Transketo_C/PFOR_II"/>
</dbReference>
<accession>A0A8J3QY96</accession>
<keyword evidence="6" id="KW-0786">Thiamine pyrophosphate</keyword>
<dbReference type="EMBL" id="BONZ01000083">
    <property type="protein sequence ID" value="GIH19620.1"/>
    <property type="molecule type" value="Genomic_DNA"/>
</dbReference>
<dbReference type="InterPro" id="IPR029061">
    <property type="entry name" value="THDP-binding"/>
</dbReference>
<evidence type="ECO:0000313" key="12">
    <source>
        <dbReference type="Proteomes" id="UP000642748"/>
    </source>
</evidence>
<keyword evidence="7" id="KW-0670">Pyruvate</keyword>
<dbReference type="Gene3D" id="2.40.50.100">
    <property type="match status" value="1"/>
</dbReference>
<dbReference type="InterPro" id="IPR001078">
    <property type="entry name" value="2-oxoacid_DH_actylTfrase"/>
</dbReference>
<dbReference type="SUPFAM" id="SSF51230">
    <property type="entry name" value="Single hybrid motif"/>
    <property type="match status" value="1"/>
</dbReference>
<dbReference type="PANTHER" id="PTHR11624:SF96">
    <property type="entry name" value="PYRUVATE DEHYDROGENASE E1 COMPONENT SUBUNIT BETA, MITOCHONDRIAL"/>
    <property type="match status" value="1"/>
</dbReference>
<evidence type="ECO:0000313" key="11">
    <source>
        <dbReference type="EMBL" id="GIH19620.1"/>
    </source>
</evidence>
<comment type="cofactor">
    <cofactor evidence="1 8">
        <name>(R)-lipoate</name>
        <dbReference type="ChEBI" id="CHEBI:83088"/>
    </cofactor>
</comment>
<comment type="similarity">
    <text evidence="3 8">Belongs to the 2-oxoacid dehydrogenase family.</text>
</comment>
<protein>
    <recommendedName>
        <fullName evidence="8">Dihydrolipoamide acetyltransferase component of pyruvate dehydrogenase complex</fullName>
        <ecNumber evidence="8">2.3.1.-</ecNumber>
    </recommendedName>
</protein>
<dbReference type="InterPro" id="IPR000089">
    <property type="entry name" value="Biotin_lipoyl"/>
</dbReference>
<keyword evidence="8" id="KW-0808">Transferase</keyword>
<dbReference type="InterPro" id="IPR011053">
    <property type="entry name" value="Single_hybrid_motif"/>
</dbReference>
<name>A0A8J3QY96_9ACTN</name>
<feature type="domain" description="Transketolase-like pyrimidine-binding" evidence="10">
    <location>
        <begin position="5"/>
        <end position="180"/>
    </location>
</feature>
<dbReference type="EC" id="2.3.1.-" evidence="8"/>
<dbReference type="Gene3D" id="3.30.559.10">
    <property type="entry name" value="Chloramphenicol acetyltransferase-like domain"/>
    <property type="match status" value="1"/>
</dbReference>
<dbReference type="Proteomes" id="UP000642748">
    <property type="component" value="Unassembled WGS sequence"/>
</dbReference>
<dbReference type="CDD" id="cd06849">
    <property type="entry name" value="lipoyl_domain"/>
    <property type="match status" value="1"/>
</dbReference>
<keyword evidence="4 8" id="KW-0450">Lipoyl</keyword>
<proteinExistence type="inferred from homology"/>
<reference evidence="11" key="1">
    <citation type="submission" date="2021-01" db="EMBL/GenBank/DDBJ databases">
        <title>Whole genome shotgun sequence of Rugosimonospora africana NBRC 104875.</title>
        <authorList>
            <person name="Komaki H."/>
            <person name="Tamura T."/>
        </authorList>
    </citation>
    <scope>NUCLEOTIDE SEQUENCE</scope>
    <source>
        <strain evidence="11">NBRC 104875</strain>
    </source>
</reference>
<dbReference type="InterPro" id="IPR023213">
    <property type="entry name" value="CAT-like_dom_sf"/>
</dbReference>
<evidence type="ECO:0000256" key="8">
    <source>
        <dbReference type="RuleBase" id="RU003423"/>
    </source>
</evidence>
<dbReference type="InterPro" id="IPR003016">
    <property type="entry name" value="2-oxoA_DH_lipoyl-BS"/>
</dbReference>
<dbReference type="GO" id="GO:0000287">
    <property type="term" value="F:magnesium ion binding"/>
    <property type="evidence" value="ECO:0007669"/>
    <property type="project" value="UniProtKB-ARBA"/>
</dbReference>
<keyword evidence="5" id="KW-0560">Oxidoreductase</keyword>
<dbReference type="Gene3D" id="3.40.50.920">
    <property type="match status" value="1"/>
</dbReference>
<dbReference type="Pfam" id="PF00364">
    <property type="entry name" value="Biotin_lipoyl"/>
    <property type="match status" value="1"/>
</dbReference>
<evidence type="ECO:0000256" key="3">
    <source>
        <dbReference type="ARBA" id="ARBA00007317"/>
    </source>
</evidence>
<dbReference type="PANTHER" id="PTHR11624">
    <property type="entry name" value="DEHYDROGENASE RELATED"/>
    <property type="match status" value="1"/>
</dbReference>
<gene>
    <name evidence="11" type="ORF">Raf01_77920</name>
</gene>
<dbReference type="SUPFAM" id="SSF52922">
    <property type="entry name" value="TK C-terminal domain-like"/>
    <property type="match status" value="1"/>
</dbReference>
<dbReference type="SUPFAM" id="SSF52518">
    <property type="entry name" value="Thiamin diphosphate-binding fold (THDP-binding)"/>
    <property type="match status" value="1"/>
</dbReference>